<comment type="caution">
    <text evidence="1">The sequence shown here is derived from an EMBL/GenBank/DDBJ whole genome shotgun (WGS) entry which is preliminary data.</text>
</comment>
<organism evidence="1 2">
    <name type="scientific">Apodospora peruviana</name>
    <dbReference type="NCBI Taxonomy" id="516989"/>
    <lineage>
        <taxon>Eukaryota</taxon>
        <taxon>Fungi</taxon>
        <taxon>Dikarya</taxon>
        <taxon>Ascomycota</taxon>
        <taxon>Pezizomycotina</taxon>
        <taxon>Sordariomycetes</taxon>
        <taxon>Sordariomycetidae</taxon>
        <taxon>Sordariales</taxon>
        <taxon>Lasiosphaeriaceae</taxon>
        <taxon>Apodospora</taxon>
    </lineage>
</organism>
<dbReference type="EMBL" id="JAUEDM010000004">
    <property type="protein sequence ID" value="KAK3319093.1"/>
    <property type="molecule type" value="Genomic_DNA"/>
</dbReference>
<proteinExistence type="predicted"/>
<name>A0AAE0I5M9_9PEZI</name>
<gene>
    <name evidence="1" type="ORF">B0H66DRAFT_256786</name>
</gene>
<evidence type="ECO:0000313" key="1">
    <source>
        <dbReference type="EMBL" id="KAK3319093.1"/>
    </source>
</evidence>
<sequence length="395" mass="44581">MFSTQSLGSLKSIFPSIHHPLPLNQHRTQKLLNSITKSFRAQLDAEHGWTPEPAQIPAGSAPAVSYLPTAATSKSDAVSRRRPTDRHMHAILDNPLFSYNGSPKKFASSDVGGQAGTDPKAVFEIAVARGIMTIPRAHGFLLKVKQNIEQSAVISVKDAIKESGAGLLVLKWLRASGQERNLLYFQDQQQFSKLLLYFMLAEGLDGLAWQWLERLVRIDANHPELHSMLYTLVNAKHRNVVELDDAYKLMLQGQSLFSDNSVSPGRLNYAWKDLAWETTAYSWRHKLPAVDLYDAFSGVLGANNPKLEMYHAHLELHHPARPSPDRAIKYLSKTGPQLVDSSPVNDSQKQKMWRRFQLTSLTLDTVQHLTQMGDFSQAESIFHRLRPYFLYRFAL</sequence>
<dbReference type="AlphaFoldDB" id="A0AAE0I5M9"/>
<accession>A0AAE0I5M9</accession>
<reference evidence="1" key="2">
    <citation type="submission" date="2023-06" db="EMBL/GenBank/DDBJ databases">
        <authorList>
            <consortium name="Lawrence Berkeley National Laboratory"/>
            <person name="Haridas S."/>
            <person name="Hensen N."/>
            <person name="Bonometti L."/>
            <person name="Westerberg I."/>
            <person name="Brannstrom I.O."/>
            <person name="Guillou S."/>
            <person name="Cros-Aarteil S."/>
            <person name="Calhoun S."/>
            <person name="Kuo A."/>
            <person name="Mondo S."/>
            <person name="Pangilinan J."/>
            <person name="Riley R."/>
            <person name="Labutti K."/>
            <person name="Andreopoulos B."/>
            <person name="Lipzen A."/>
            <person name="Chen C."/>
            <person name="Yanf M."/>
            <person name="Daum C."/>
            <person name="Ng V."/>
            <person name="Clum A."/>
            <person name="Steindorff A."/>
            <person name="Ohm R."/>
            <person name="Martin F."/>
            <person name="Silar P."/>
            <person name="Natvig D."/>
            <person name="Lalanne C."/>
            <person name="Gautier V."/>
            <person name="Ament-Velasquez S.L."/>
            <person name="Kruys A."/>
            <person name="Hutchinson M.I."/>
            <person name="Powell A.J."/>
            <person name="Barry K."/>
            <person name="Miller A.N."/>
            <person name="Grigoriev I.V."/>
            <person name="Debuchy R."/>
            <person name="Gladieux P."/>
            <person name="Thoren M.H."/>
            <person name="Johannesson H."/>
        </authorList>
    </citation>
    <scope>NUCLEOTIDE SEQUENCE</scope>
    <source>
        <strain evidence="1">CBS 118394</strain>
    </source>
</reference>
<reference evidence="1" key="1">
    <citation type="journal article" date="2023" name="Mol. Phylogenet. Evol.">
        <title>Genome-scale phylogeny and comparative genomics of the fungal order Sordariales.</title>
        <authorList>
            <person name="Hensen N."/>
            <person name="Bonometti L."/>
            <person name="Westerberg I."/>
            <person name="Brannstrom I.O."/>
            <person name="Guillou S."/>
            <person name="Cros-Aarteil S."/>
            <person name="Calhoun S."/>
            <person name="Haridas S."/>
            <person name="Kuo A."/>
            <person name="Mondo S."/>
            <person name="Pangilinan J."/>
            <person name="Riley R."/>
            <person name="LaButti K."/>
            <person name="Andreopoulos B."/>
            <person name="Lipzen A."/>
            <person name="Chen C."/>
            <person name="Yan M."/>
            <person name="Daum C."/>
            <person name="Ng V."/>
            <person name="Clum A."/>
            <person name="Steindorff A."/>
            <person name="Ohm R.A."/>
            <person name="Martin F."/>
            <person name="Silar P."/>
            <person name="Natvig D.O."/>
            <person name="Lalanne C."/>
            <person name="Gautier V."/>
            <person name="Ament-Velasquez S.L."/>
            <person name="Kruys A."/>
            <person name="Hutchinson M.I."/>
            <person name="Powell A.J."/>
            <person name="Barry K."/>
            <person name="Miller A.N."/>
            <person name="Grigoriev I.V."/>
            <person name="Debuchy R."/>
            <person name="Gladieux P."/>
            <person name="Hiltunen Thoren M."/>
            <person name="Johannesson H."/>
        </authorList>
    </citation>
    <scope>NUCLEOTIDE SEQUENCE</scope>
    <source>
        <strain evidence="1">CBS 118394</strain>
    </source>
</reference>
<keyword evidence="2" id="KW-1185">Reference proteome</keyword>
<evidence type="ECO:0000313" key="2">
    <source>
        <dbReference type="Proteomes" id="UP001283341"/>
    </source>
</evidence>
<dbReference type="Proteomes" id="UP001283341">
    <property type="component" value="Unassembled WGS sequence"/>
</dbReference>
<protein>
    <submittedName>
        <fullName evidence="1">Uncharacterized protein</fullName>
    </submittedName>
</protein>